<dbReference type="GeneID" id="41609092"/>
<evidence type="ECO:0000313" key="2">
    <source>
        <dbReference type="Proteomes" id="UP000322631"/>
    </source>
</evidence>
<keyword evidence="2" id="KW-1185">Reference proteome</keyword>
<dbReference type="Proteomes" id="UP000322631">
    <property type="component" value="Chromosome"/>
</dbReference>
<organism evidence="1 2">
    <name type="scientific">Thermococcus aciditolerans</name>
    <dbReference type="NCBI Taxonomy" id="2598455"/>
    <lineage>
        <taxon>Archaea</taxon>
        <taxon>Methanobacteriati</taxon>
        <taxon>Methanobacteriota</taxon>
        <taxon>Thermococci</taxon>
        <taxon>Thermococcales</taxon>
        <taxon>Thermococcaceae</taxon>
        <taxon>Thermococcus</taxon>
    </lineage>
</organism>
<sequence>MTVKLEGQKVTIEGKLIRLESDLGKVIGDVVQPFPLSFFIKDNPLTVTCWLVDGKPSVDYTREGSPCGVFQELLECCLFLLGLDEYTEEEVRKISSFAKEDAQYWGVSVKEDTILFYTNLLISWMHFFFELDGDILKIHYHNDILAHTDCPEFNGRHKGVIKVPLKEFIEDVMGLAEEYLEKVFPLEAKIVITKLKPESDFPNWKEKLKHKLNLIKEALYRLE</sequence>
<gene>
    <name evidence="1" type="ORF">FPV09_04515</name>
</gene>
<dbReference type="EMBL" id="CP041932">
    <property type="protein sequence ID" value="QEK14487.1"/>
    <property type="molecule type" value="Genomic_DNA"/>
</dbReference>
<protein>
    <submittedName>
        <fullName evidence="1">Uncharacterized protein</fullName>
    </submittedName>
</protein>
<dbReference type="RefSeq" id="WP_148882527.1">
    <property type="nucleotide sequence ID" value="NZ_CP041932.1"/>
</dbReference>
<name>A0A5C0SL47_9EURY</name>
<reference evidence="1 2" key="1">
    <citation type="submission" date="2019-07" db="EMBL/GenBank/DDBJ databases">
        <title>Complete genome of Thermococcus acidophilus.</title>
        <authorList>
            <person name="Li X."/>
        </authorList>
    </citation>
    <scope>NUCLEOTIDE SEQUENCE [LARGE SCALE GENOMIC DNA]</scope>
    <source>
        <strain evidence="1 2">SY113</strain>
    </source>
</reference>
<evidence type="ECO:0000313" key="1">
    <source>
        <dbReference type="EMBL" id="QEK14487.1"/>
    </source>
</evidence>
<dbReference type="AlphaFoldDB" id="A0A5C0SL47"/>
<accession>A0A5C0SL47</accession>
<dbReference type="KEGG" id="them:FPV09_04515"/>
<proteinExistence type="predicted"/>